<feature type="transmembrane region" description="Helical" evidence="11">
    <location>
        <begin position="163"/>
        <end position="183"/>
    </location>
</feature>
<keyword evidence="4 13" id="KW-0645">Protease</keyword>
<keyword evidence="6" id="KW-0378">Hydrolase</keyword>
<dbReference type="GO" id="GO:0006508">
    <property type="term" value="P:proteolysis"/>
    <property type="evidence" value="ECO:0007669"/>
    <property type="project" value="UniProtKB-KW"/>
</dbReference>
<evidence type="ECO:0000256" key="11">
    <source>
        <dbReference type="SAM" id="Phobius"/>
    </source>
</evidence>
<evidence type="ECO:0000256" key="3">
    <source>
        <dbReference type="ARBA" id="ARBA00007931"/>
    </source>
</evidence>
<accession>A0ABR7UAK6</accession>
<proteinExistence type="inferred from homology"/>
<dbReference type="Proteomes" id="UP000639516">
    <property type="component" value="Unassembled WGS sequence"/>
</dbReference>
<comment type="similarity">
    <text evidence="3">Belongs to the peptidase M50B family.</text>
</comment>
<evidence type="ECO:0000256" key="4">
    <source>
        <dbReference type="ARBA" id="ARBA00022670"/>
    </source>
</evidence>
<dbReference type="PANTHER" id="PTHR42837:SF2">
    <property type="entry name" value="MEMBRANE METALLOPROTEASE ARASP2, CHLOROPLASTIC-RELATED"/>
    <property type="match status" value="1"/>
</dbReference>
<evidence type="ECO:0000259" key="12">
    <source>
        <dbReference type="Pfam" id="PF02163"/>
    </source>
</evidence>
<evidence type="ECO:0000256" key="2">
    <source>
        <dbReference type="ARBA" id="ARBA00004141"/>
    </source>
</evidence>
<keyword evidence="5 11" id="KW-0812">Transmembrane</keyword>
<feature type="transmembrane region" description="Helical" evidence="11">
    <location>
        <begin position="27"/>
        <end position="46"/>
    </location>
</feature>
<evidence type="ECO:0000313" key="14">
    <source>
        <dbReference type="Proteomes" id="UP000639516"/>
    </source>
</evidence>
<evidence type="ECO:0000313" key="13">
    <source>
        <dbReference type="EMBL" id="MBC9980913.1"/>
    </source>
</evidence>
<dbReference type="GO" id="GO:0008233">
    <property type="term" value="F:peptidase activity"/>
    <property type="evidence" value="ECO:0007669"/>
    <property type="project" value="UniProtKB-KW"/>
</dbReference>
<evidence type="ECO:0000256" key="1">
    <source>
        <dbReference type="ARBA" id="ARBA00001947"/>
    </source>
</evidence>
<protein>
    <submittedName>
        <fullName evidence="13">Site-2 protease family protein</fullName>
    </submittedName>
</protein>
<keyword evidence="9" id="KW-0482">Metalloprotease</keyword>
<feature type="transmembrane region" description="Helical" evidence="11">
    <location>
        <begin position="131"/>
        <end position="151"/>
    </location>
</feature>
<evidence type="ECO:0000256" key="8">
    <source>
        <dbReference type="ARBA" id="ARBA00022989"/>
    </source>
</evidence>
<feature type="domain" description="Peptidase M50" evidence="12">
    <location>
        <begin position="60"/>
        <end position="151"/>
    </location>
</feature>
<keyword evidence="7" id="KW-0862">Zinc</keyword>
<comment type="cofactor">
    <cofactor evidence="1">
        <name>Zn(2+)</name>
        <dbReference type="ChEBI" id="CHEBI:29105"/>
    </cofactor>
</comment>
<comment type="caution">
    <text evidence="13">The sequence shown here is derived from an EMBL/GenBank/DDBJ whole genome shotgun (WGS) entry which is preliminary data.</text>
</comment>
<dbReference type="Pfam" id="PF02163">
    <property type="entry name" value="Peptidase_M50"/>
    <property type="match status" value="1"/>
</dbReference>
<evidence type="ECO:0000256" key="7">
    <source>
        <dbReference type="ARBA" id="ARBA00022833"/>
    </source>
</evidence>
<organism evidence="13 14">
    <name type="scientific">Bradyrhizobium campsiandrae</name>
    <dbReference type="NCBI Taxonomy" id="1729892"/>
    <lineage>
        <taxon>Bacteria</taxon>
        <taxon>Pseudomonadati</taxon>
        <taxon>Pseudomonadota</taxon>
        <taxon>Alphaproteobacteria</taxon>
        <taxon>Hyphomicrobiales</taxon>
        <taxon>Nitrobacteraceae</taxon>
        <taxon>Bradyrhizobium</taxon>
    </lineage>
</organism>
<evidence type="ECO:0000256" key="10">
    <source>
        <dbReference type="ARBA" id="ARBA00023136"/>
    </source>
</evidence>
<gene>
    <name evidence="13" type="ORF">HA482_22180</name>
</gene>
<keyword evidence="8 11" id="KW-1133">Transmembrane helix</keyword>
<dbReference type="InterPro" id="IPR008915">
    <property type="entry name" value="Peptidase_M50"/>
</dbReference>
<dbReference type="RefSeq" id="WP_188149191.1">
    <property type="nucleotide sequence ID" value="NZ_JAATTO010000032.1"/>
</dbReference>
<dbReference type="PANTHER" id="PTHR42837">
    <property type="entry name" value="REGULATOR OF SIGMA-E PROTEASE RSEP"/>
    <property type="match status" value="1"/>
</dbReference>
<keyword evidence="10 11" id="KW-0472">Membrane</keyword>
<reference evidence="13 14" key="1">
    <citation type="journal article" date="2020" name="Arch. Microbiol.">
        <title>Bradyrhizobium campsiandrae sp. nov., a nitrogen-fixing bacterial strain isolated from a native leguminous tree from the Amazon adapted to flooded conditions.</title>
        <authorList>
            <person name="Cabral Michel D."/>
            <person name="Martins da Costa E."/>
            <person name="Azarias Guimaraes A."/>
            <person name="Soares de Carvalho T."/>
            <person name="Santos de Castro Caputo P."/>
            <person name="Willems A."/>
            <person name="de Souza Moreira F.M."/>
        </authorList>
    </citation>
    <scope>NUCLEOTIDE SEQUENCE [LARGE SCALE GENOMIC DNA]</scope>
    <source>
        <strain evidence="14">INPA 384B</strain>
    </source>
</reference>
<sequence length="218" mass="23559">MIARSKRSMREARMAAGHEPPDPLGRWIALIALLCLGIVLLCIWVLTRDYWIPALLASSAIGLAAGIACHEFGHMLCATLLSAQVQLVSVGIGPVLWCGRKGETRFELRAVPCAGFVRCYPPHIVNRLARLLFLLGGVLGNVVLIGLVTVIRSAVVPDTAHDYVSPIAFVQYYLIFVNLVPFWTTVGGVRTGTDGLQILQLACGTMSDTSSQGSKFLE</sequence>
<dbReference type="EMBL" id="JAATTO010000032">
    <property type="protein sequence ID" value="MBC9980913.1"/>
    <property type="molecule type" value="Genomic_DNA"/>
</dbReference>
<evidence type="ECO:0000256" key="6">
    <source>
        <dbReference type="ARBA" id="ARBA00022801"/>
    </source>
</evidence>
<name>A0ABR7UAK6_9BRAD</name>
<keyword evidence="14" id="KW-1185">Reference proteome</keyword>
<evidence type="ECO:0000256" key="9">
    <source>
        <dbReference type="ARBA" id="ARBA00023049"/>
    </source>
</evidence>
<dbReference type="InterPro" id="IPR004387">
    <property type="entry name" value="Pept_M50_Zn"/>
</dbReference>
<comment type="subcellular location">
    <subcellularLocation>
        <location evidence="2">Membrane</location>
        <topology evidence="2">Multi-pass membrane protein</topology>
    </subcellularLocation>
</comment>
<feature type="transmembrane region" description="Helical" evidence="11">
    <location>
        <begin position="52"/>
        <end position="69"/>
    </location>
</feature>
<evidence type="ECO:0000256" key="5">
    <source>
        <dbReference type="ARBA" id="ARBA00022692"/>
    </source>
</evidence>